<dbReference type="OrthoDB" id="1432796at2759"/>
<gene>
    <name evidence="3" type="ORF">TorRG33x02_317800</name>
</gene>
<dbReference type="AlphaFoldDB" id="A0A2P5BKV2"/>
<evidence type="ECO:0000256" key="1">
    <source>
        <dbReference type="SAM" id="MobiDB-lite"/>
    </source>
</evidence>
<dbReference type="GO" id="GO:1905394">
    <property type="term" value="F:retromer complex binding"/>
    <property type="evidence" value="ECO:0007669"/>
    <property type="project" value="TreeGrafter"/>
</dbReference>
<feature type="region of interest" description="Disordered" evidence="1">
    <location>
        <begin position="181"/>
        <end position="210"/>
    </location>
</feature>
<evidence type="ECO:0000313" key="4">
    <source>
        <dbReference type="Proteomes" id="UP000237000"/>
    </source>
</evidence>
<feature type="compositionally biased region" description="Low complexity" evidence="1">
    <location>
        <begin position="655"/>
        <end position="668"/>
    </location>
</feature>
<name>A0A2P5BKV2_TREOI</name>
<dbReference type="InterPro" id="IPR046796">
    <property type="entry name" value="Transposase_32_dom"/>
</dbReference>
<feature type="domain" description="Putative plant transposon protein" evidence="2">
    <location>
        <begin position="371"/>
        <end position="549"/>
    </location>
</feature>
<dbReference type="EMBL" id="JXTC01000502">
    <property type="protein sequence ID" value="PON49410.1"/>
    <property type="molecule type" value="Genomic_DNA"/>
</dbReference>
<feature type="region of interest" description="Disordered" evidence="1">
    <location>
        <begin position="655"/>
        <end position="692"/>
    </location>
</feature>
<proteinExistence type="predicted"/>
<dbReference type="Pfam" id="PF20167">
    <property type="entry name" value="Transposase_32"/>
    <property type="match status" value="1"/>
</dbReference>
<feature type="region of interest" description="Disordered" evidence="1">
    <location>
        <begin position="1"/>
        <end position="146"/>
    </location>
</feature>
<dbReference type="GO" id="GO:1901981">
    <property type="term" value="F:phosphatidylinositol phosphate binding"/>
    <property type="evidence" value="ECO:0007669"/>
    <property type="project" value="TreeGrafter"/>
</dbReference>
<feature type="compositionally biased region" description="Polar residues" evidence="1">
    <location>
        <begin position="247"/>
        <end position="266"/>
    </location>
</feature>
<sequence length="692" mass="75074">MVKTRGAVTPKKKRESPSTVKTTPMKKKLNPPGSTSELAGKTQAEASKPPSPSPALVAPLVEPEPEVEAAPIPQTEPSVLETSQAETDDVKASEKMATGDEEEGGESDQSESDEPPQTLVATKAVEAPKSGPSKSKVHKPVVNPIPAVSPSIATKVVEASKAVSSKSKGHKPIVTPISAVSSSVATKSPKKKATVSKVVTTKDTSSESSIPEDVATIKIADPAPVATKGKKIAKTSGSKSKKALPSVATSPESISATSVKEVSTHLTVAPTPKKSATTSETEEDPSMIPEEELSDIPEEDIPEDQDEEDSPEAVATETAIGYDISLAHSSVFYTAKNEKYMDEYERRGFIDERNFNLDSFKPLGIVKILKERKWLKTVSKVEGYVPRIIQEFYCNIQEEMANPESPFYHKIFLRGHIYDFNYQVIADYLDIPVVATDEYVKEYEVDKIASELLGDLIDWPSHSSTLKLTDLTSKYSGLHKMAIHNWWPTAYLSTVARNFACFLFDIGTGIDVNLPQIIFQAIFDLRCGRKKTQRLIFPNLIFGILQKQHPLQLPTEFLSPRPQSVNYRLKEKEVIEPVATPLPSKSVKKKTAGKKSVATTSTTITTASSSPPQVAGSTDLAALKADQAQQREGMEAMEKVQLDILAKLTVFAGSSVVTTPPTSPSQPVAPISPAVATDPDQPQLKKYKRSLT</sequence>
<comment type="caution">
    <text evidence="3">The sequence shown here is derived from an EMBL/GenBank/DDBJ whole genome shotgun (WGS) entry which is preliminary data.</text>
</comment>
<feature type="compositionally biased region" description="Acidic residues" evidence="1">
    <location>
        <begin position="99"/>
        <end position="114"/>
    </location>
</feature>
<dbReference type="GO" id="GO:0005769">
    <property type="term" value="C:early endosome"/>
    <property type="evidence" value="ECO:0007669"/>
    <property type="project" value="TreeGrafter"/>
</dbReference>
<dbReference type="InParanoid" id="A0A2P5BKV2"/>
<feature type="compositionally biased region" description="Basic and acidic residues" evidence="1">
    <location>
        <begin position="88"/>
        <end position="98"/>
    </location>
</feature>
<dbReference type="GO" id="GO:0036010">
    <property type="term" value="P:protein localization to endosome"/>
    <property type="evidence" value="ECO:0007669"/>
    <property type="project" value="TreeGrafter"/>
</dbReference>
<dbReference type="PANTHER" id="PTHR21669:SF1">
    <property type="entry name" value="WASH COMPLEX SUBUNIT 2"/>
    <property type="match status" value="1"/>
</dbReference>
<protein>
    <recommendedName>
        <fullName evidence="2">Putative plant transposon protein domain-containing protein</fullName>
    </recommendedName>
</protein>
<feature type="region of interest" description="Disordered" evidence="1">
    <location>
        <begin position="222"/>
        <end position="296"/>
    </location>
</feature>
<feature type="compositionally biased region" description="Polar residues" evidence="1">
    <location>
        <begin position="75"/>
        <end position="85"/>
    </location>
</feature>
<dbReference type="STRING" id="63057.A0A2P5BKV2"/>
<keyword evidence="4" id="KW-1185">Reference proteome</keyword>
<evidence type="ECO:0000313" key="3">
    <source>
        <dbReference type="EMBL" id="PON49410.1"/>
    </source>
</evidence>
<dbReference type="GO" id="GO:0042147">
    <property type="term" value="P:retrograde transport, endosome to Golgi"/>
    <property type="evidence" value="ECO:0007669"/>
    <property type="project" value="TreeGrafter"/>
</dbReference>
<organism evidence="3 4">
    <name type="scientific">Trema orientale</name>
    <name type="common">Charcoal tree</name>
    <name type="synonym">Celtis orientalis</name>
    <dbReference type="NCBI Taxonomy" id="63057"/>
    <lineage>
        <taxon>Eukaryota</taxon>
        <taxon>Viridiplantae</taxon>
        <taxon>Streptophyta</taxon>
        <taxon>Embryophyta</taxon>
        <taxon>Tracheophyta</taxon>
        <taxon>Spermatophyta</taxon>
        <taxon>Magnoliopsida</taxon>
        <taxon>eudicotyledons</taxon>
        <taxon>Gunneridae</taxon>
        <taxon>Pentapetalae</taxon>
        <taxon>rosids</taxon>
        <taxon>fabids</taxon>
        <taxon>Rosales</taxon>
        <taxon>Cannabaceae</taxon>
        <taxon>Trema</taxon>
    </lineage>
</organism>
<reference evidence="4" key="1">
    <citation type="submission" date="2016-06" db="EMBL/GenBank/DDBJ databases">
        <title>Parallel loss of symbiosis genes in relatives of nitrogen-fixing non-legume Parasponia.</title>
        <authorList>
            <person name="Van Velzen R."/>
            <person name="Holmer R."/>
            <person name="Bu F."/>
            <person name="Rutten L."/>
            <person name="Van Zeijl A."/>
            <person name="Liu W."/>
            <person name="Santuari L."/>
            <person name="Cao Q."/>
            <person name="Sharma T."/>
            <person name="Shen D."/>
            <person name="Roswanjaya Y."/>
            <person name="Wardhani T."/>
            <person name="Kalhor M.S."/>
            <person name="Jansen J."/>
            <person name="Van den Hoogen J."/>
            <person name="Gungor B."/>
            <person name="Hartog M."/>
            <person name="Hontelez J."/>
            <person name="Verver J."/>
            <person name="Yang W.-C."/>
            <person name="Schijlen E."/>
            <person name="Repin R."/>
            <person name="Schilthuizen M."/>
            <person name="Schranz E."/>
            <person name="Heidstra R."/>
            <person name="Miyata K."/>
            <person name="Fedorova E."/>
            <person name="Kohlen W."/>
            <person name="Bisseling T."/>
            <person name="Smit S."/>
            <person name="Geurts R."/>
        </authorList>
    </citation>
    <scope>NUCLEOTIDE SEQUENCE [LARGE SCALE GENOMIC DNA]</scope>
    <source>
        <strain evidence="4">cv. RG33-2</strain>
    </source>
</reference>
<feature type="compositionally biased region" description="Acidic residues" evidence="1">
    <location>
        <begin position="280"/>
        <end position="296"/>
    </location>
</feature>
<accession>A0A2P5BKV2</accession>
<dbReference type="GO" id="GO:0005829">
    <property type="term" value="C:cytosol"/>
    <property type="evidence" value="ECO:0007669"/>
    <property type="project" value="GOC"/>
</dbReference>
<feature type="compositionally biased region" description="Low complexity" evidence="1">
    <location>
        <begin position="195"/>
        <end position="209"/>
    </location>
</feature>
<dbReference type="GO" id="GO:0071203">
    <property type="term" value="C:WASH complex"/>
    <property type="evidence" value="ECO:0007669"/>
    <property type="project" value="TreeGrafter"/>
</dbReference>
<dbReference type="Proteomes" id="UP000237000">
    <property type="component" value="Unassembled WGS sequence"/>
</dbReference>
<dbReference type="PANTHER" id="PTHR21669">
    <property type="entry name" value="CAPZ-INTERACTING PROTEIN AND RELATED PROTEINS"/>
    <property type="match status" value="1"/>
</dbReference>
<evidence type="ECO:0000259" key="2">
    <source>
        <dbReference type="Pfam" id="PF20167"/>
    </source>
</evidence>